<dbReference type="AlphaFoldDB" id="A0A975BTF0"/>
<keyword evidence="3" id="KW-1185">Reference proteome</keyword>
<dbReference type="RefSeq" id="WP_207679019.1">
    <property type="nucleotide sequence ID" value="NZ_CP061800.1"/>
</dbReference>
<dbReference type="Gene3D" id="2.40.160.10">
    <property type="entry name" value="Porin"/>
    <property type="match status" value="1"/>
</dbReference>
<protein>
    <submittedName>
        <fullName evidence="2">Porin domain-containing protein</fullName>
    </submittedName>
</protein>
<sequence length="399" mass="44745">MRGILAVVVLMSLASGTAFPFDVGDIEIHGFASTGYMKSNHNNFLIPSEEGSFEFNEAGINFAASLTNDIRVGMQLYAYDIGDIGNNDIKLEWAFLDYQWKEELGIRLGKIKTPYGLYNEVQDYDMLRTSTLLPQSVYYKYHRDTIISFQGVGIYGNLSMGPAGTLGYDLFAGTMDIENDGGLAKTFSQDDIIFKSSKMDYVAGGRIKWRPPLDKLLLAGTLYQFDWSTNLESSVAPVKIRTSMPTAIVSILSAEYSMGNLTAAAEYYQLKGTMTVTQDMSALGMPNPDPTEVDSKSEGYYGRISYRLTDWLEAGAYYSVYYPDKDDRDGENQIAMGKPDYAAWQKDLTLSTRFDITDFWLVKLEVHFMDGVALCVEQDNPDGYEKDWTLFAVKTTFSF</sequence>
<organism evidence="2 3">
    <name type="scientific">Desulfonema magnum</name>
    <dbReference type="NCBI Taxonomy" id="45655"/>
    <lineage>
        <taxon>Bacteria</taxon>
        <taxon>Pseudomonadati</taxon>
        <taxon>Thermodesulfobacteriota</taxon>
        <taxon>Desulfobacteria</taxon>
        <taxon>Desulfobacterales</taxon>
        <taxon>Desulfococcaceae</taxon>
        <taxon>Desulfonema</taxon>
    </lineage>
</organism>
<gene>
    <name evidence="2" type="ORF">dnm_071630</name>
</gene>
<accession>A0A975BTF0</accession>
<name>A0A975BTF0_9BACT</name>
<evidence type="ECO:0000313" key="3">
    <source>
        <dbReference type="Proteomes" id="UP000663722"/>
    </source>
</evidence>
<dbReference type="EMBL" id="CP061800">
    <property type="protein sequence ID" value="QTA91098.1"/>
    <property type="molecule type" value="Genomic_DNA"/>
</dbReference>
<feature type="signal peptide" evidence="1">
    <location>
        <begin position="1"/>
        <end position="20"/>
    </location>
</feature>
<dbReference type="Proteomes" id="UP000663722">
    <property type="component" value="Chromosome"/>
</dbReference>
<proteinExistence type="predicted"/>
<keyword evidence="1" id="KW-0732">Signal</keyword>
<evidence type="ECO:0000256" key="1">
    <source>
        <dbReference type="SAM" id="SignalP"/>
    </source>
</evidence>
<reference evidence="2" key="1">
    <citation type="journal article" date="2021" name="Microb. Physiol.">
        <title>Proteogenomic Insights into the Physiology of Marine, Sulfate-Reducing, Filamentous Desulfonema limicola and Desulfonema magnum.</title>
        <authorList>
            <person name="Schnaars V."/>
            <person name="Wohlbrand L."/>
            <person name="Scheve S."/>
            <person name="Hinrichs C."/>
            <person name="Reinhardt R."/>
            <person name="Rabus R."/>
        </authorList>
    </citation>
    <scope>NUCLEOTIDE SEQUENCE</scope>
    <source>
        <strain evidence="2">4be13</strain>
    </source>
</reference>
<dbReference type="SUPFAM" id="SSF56935">
    <property type="entry name" value="Porins"/>
    <property type="match status" value="1"/>
</dbReference>
<dbReference type="KEGG" id="dmm:dnm_071630"/>
<dbReference type="InterPro" id="IPR023614">
    <property type="entry name" value="Porin_dom_sf"/>
</dbReference>
<evidence type="ECO:0000313" key="2">
    <source>
        <dbReference type="EMBL" id="QTA91098.1"/>
    </source>
</evidence>
<feature type="chain" id="PRO_5037938213" evidence="1">
    <location>
        <begin position="21"/>
        <end position="399"/>
    </location>
</feature>